<dbReference type="Proteomes" id="UP001156702">
    <property type="component" value="Unassembled WGS sequence"/>
</dbReference>
<evidence type="ECO:0000256" key="1">
    <source>
        <dbReference type="ARBA" id="ARBA00023015"/>
    </source>
</evidence>
<dbReference type="InterPro" id="IPR016032">
    <property type="entry name" value="Sig_transdc_resp-reg_C-effctor"/>
</dbReference>
<dbReference type="PROSITE" id="PS50043">
    <property type="entry name" value="HTH_LUXR_2"/>
    <property type="match status" value="1"/>
</dbReference>
<dbReference type="Gene3D" id="1.10.10.10">
    <property type="entry name" value="Winged helix-like DNA-binding domain superfamily/Winged helix DNA-binding domain"/>
    <property type="match status" value="1"/>
</dbReference>
<evidence type="ECO:0000313" key="6">
    <source>
        <dbReference type="Proteomes" id="UP001156702"/>
    </source>
</evidence>
<feature type="domain" description="HTH luxR-type" evidence="4">
    <location>
        <begin position="192"/>
        <end position="257"/>
    </location>
</feature>
<evidence type="ECO:0000256" key="3">
    <source>
        <dbReference type="ARBA" id="ARBA00023163"/>
    </source>
</evidence>
<reference evidence="6" key="1">
    <citation type="journal article" date="2019" name="Int. J. Syst. Evol. Microbiol.">
        <title>The Global Catalogue of Microorganisms (GCM) 10K type strain sequencing project: providing services to taxonomists for standard genome sequencing and annotation.</title>
        <authorList>
            <consortium name="The Broad Institute Genomics Platform"/>
            <consortium name="The Broad Institute Genome Sequencing Center for Infectious Disease"/>
            <person name="Wu L."/>
            <person name="Ma J."/>
        </authorList>
    </citation>
    <scope>NUCLEOTIDE SEQUENCE [LARGE SCALE GENOMIC DNA]</scope>
    <source>
        <strain evidence="6">NBRC 102122</strain>
    </source>
</reference>
<keyword evidence="1" id="KW-0805">Transcription regulation</keyword>
<evidence type="ECO:0000313" key="5">
    <source>
        <dbReference type="EMBL" id="GLR54644.1"/>
    </source>
</evidence>
<dbReference type="CDD" id="cd06170">
    <property type="entry name" value="LuxR_C_like"/>
    <property type="match status" value="1"/>
</dbReference>
<dbReference type="EMBL" id="BSOP01000055">
    <property type="protein sequence ID" value="GLR54644.1"/>
    <property type="molecule type" value="Genomic_DNA"/>
</dbReference>
<name>A0ABQ5ZP49_9HYPH</name>
<dbReference type="InterPro" id="IPR000792">
    <property type="entry name" value="Tscrpt_reg_LuxR_C"/>
</dbReference>
<sequence length="257" mass="28105">MAAGSGAAGASIDLWHAGLAETVSLIGEDGFPAALERALRHLVPFQMMNGFAYAPGGKAFDLDNARIVGDRTTIVDHYLAGAYILDPFYDAVRTLPPEGLLVMRRLAPDRFAETEYYRRHYQATGILDEVGFILKLRDVDAVLSLSRIGAVPAFSRRDIARLESAAPVVRALAERHWHARFTPSSGSEAAAATISHPLLSKRELEIVTLILKGHSTYSIAATLGVSPNTVKVHRRQAYAKLTISSQAELFHLFLSRR</sequence>
<proteinExistence type="predicted"/>
<protein>
    <submittedName>
        <fullName evidence="5">Helix-turn-helix transcriptional regulator</fullName>
    </submittedName>
</protein>
<comment type="caution">
    <text evidence="5">The sequence shown here is derived from an EMBL/GenBank/DDBJ whole genome shotgun (WGS) entry which is preliminary data.</text>
</comment>
<dbReference type="RefSeq" id="WP_244769037.1">
    <property type="nucleotide sequence ID" value="NZ_BSOP01000055.1"/>
</dbReference>
<dbReference type="PRINTS" id="PR00038">
    <property type="entry name" value="HTHLUXR"/>
</dbReference>
<dbReference type="Pfam" id="PF00196">
    <property type="entry name" value="GerE"/>
    <property type="match status" value="1"/>
</dbReference>
<gene>
    <name evidence="5" type="ORF">GCM10007923_58630</name>
</gene>
<dbReference type="PANTHER" id="PTHR44688">
    <property type="entry name" value="DNA-BINDING TRANSCRIPTIONAL ACTIVATOR DEVR_DOSR"/>
    <property type="match status" value="1"/>
</dbReference>
<dbReference type="SMART" id="SM00421">
    <property type="entry name" value="HTH_LUXR"/>
    <property type="match status" value="1"/>
</dbReference>
<accession>A0ABQ5ZP49</accession>
<dbReference type="InterPro" id="IPR036388">
    <property type="entry name" value="WH-like_DNA-bd_sf"/>
</dbReference>
<keyword evidence="2" id="KW-0238">DNA-binding</keyword>
<organism evidence="5 6">
    <name type="scientific">Shinella yambaruensis</name>
    <dbReference type="NCBI Taxonomy" id="415996"/>
    <lineage>
        <taxon>Bacteria</taxon>
        <taxon>Pseudomonadati</taxon>
        <taxon>Pseudomonadota</taxon>
        <taxon>Alphaproteobacteria</taxon>
        <taxon>Hyphomicrobiales</taxon>
        <taxon>Rhizobiaceae</taxon>
        <taxon>Shinella</taxon>
    </lineage>
</organism>
<evidence type="ECO:0000259" key="4">
    <source>
        <dbReference type="PROSITE" id="PS50043"/>
    </source>
</evidence>
<evidence type="ECO:0000256" key="2">
    <source>
        <dbReference type="ARBA" id="ARBA00023125"/>
    </source>
</evidence>
<keyword evidence="6" id="KW-1185">Reference proteome</keyword>
<dbReference type="SUPFAM" id="SSF46894">
    <property type="entry name" value="C-terminal effector domain of the bipartite response regulators"/>
    <property type="match status" value="1"/>
</dbReference>
<dbReference type="PANTHER" id="PTHR44688:SF16">
    <property type="entry name" value="DNA-BINDING TRANSCRIPTIONAL ACTIVATOR DEVR_DOSR"/>
    <property type="match status" value="1"/>
</dbReference>
<keyword evidence="3" id="KW-0804">Transcription</keyword>